<evidence type="ECO:0000256" key="8">
    <source>
        <dbReference type="SAM" id="Phobius"/>
    </source>
</evidence>
<dbReference type="PANTHER" id="PTHR30506">
    <property type="entry name" value="INNER MEMBRANE PROTEIN"/>
    <property type="match status" value="1"/>
</dbReference>
<keyword evidence="6 8" id="KW-0472">Membrane</keyword>
<comment type="subcellular location">
    <subcellularLocation>
        <location evidence="1">Cell membrane</location>
        <topology evidence="1">Multi-pass membrane protein</topology>
    </subcellularLocation>
</comment>
<reference evidence="10 11" key="1">
    <citation type="submission" date="2019-11" db="EMBL/GenBank/DDBJ databases">
        <title>Streptomyces typhae sp. nov., a novel endophytic actinomycete isolated from the root of cattail pollen (Typha angustifolia L.).</title>
        <authorList>
            <person name="Peng C."/>
        </authorList>
    </citation>
    <scope>NUCLEOTIDE SEQUENCE [LARGE SCALE GENOMIC DNA]</scope>
    <source>
        <strain evidence="11">p1417</strain>
    </source>
</reference>
<dbReference type="GO" id="GO:0005886">
    <property type="term" value="C:plasma membrane"/>
    <property type="evidence" value="ECO:0007669"/>
    <property type="project" value="UniProtKB-SubCell"/>
</dbReference>
<evidence type="ECO:0000259" key="9">
    <source>
        <dbReference type="Pfam" id="PF03458"/>
    </source>
</evidence>
<dbReference type="Pfam" id="PF03458">
    <property type="entry name" value="Gly_transporter"/>
    <property type="match status" value="2"/>
</dbReference>
<evidence type="ECO:0000256" key="4">
    <source>
        <dbReference type="ARBA" id="ARBA00022692"/>
    </source>
</evidence>
<feature type="compositionally biased region" description="Basic and acidic residues" evidence="7">
    <location>
        <begin position="258"/>
        <end position="270"/>
    </location>
</feature>
<feature type="transmembrane region" description="Helical" evidence="8">
    <location>
        <begin position="155"/>
        <end position="175"/>
    </location>
</feature>
<keyword evidence="11" id="KW-1185">Reference proteome</keyword>
<feature type="compositionally biased region" description="Basic residues" evidence="7">
    <location>
        <begin position="243"/>
        <end position="257"/>
    </location>
</feature>
<evidence type="ECO:0000313" key="10">
    <source>
        <dbReference type="EMBL" id="MVO87590.1"/>
    </source>
</evidence>
<dbReference type="RefSeq" id="WP_157167204.1">
    <property type="nucleotide sequence ID" value="NZ_WPNZ01000013.1"/>
</dbReference>
<keyword evidence="3" id="KW-1003">Cell membrane</keyword>
<evidence type="ECO:0000256" key="6">
    <source>
        <dbReference type="ARBA" id="ARBA00023136"/>
    </source>
</evidence>
<sequence length="310" mass="32563">MADLLTPHGVALATRGLDLAGVFAAALQGGAIARTERLDLFGFAAVGVVSGLGGGLIRDTLLQHGTPVALTDVFYLPTALAGALIAFVISISQDAWDRLFTALDAAVIGFWAVAGAQRTLAAGLGWLPAMLLGTITAVGGGALRDMMLRRVPAVLGGNALYASVAVVAAAITVVSNYAERPTLGIVLGVTVALVLRLTAYRRGWGLPSGLDWQPRSRLASALRRGWRRAPEETERRVPGRVARTARRRRGSPGKKAPRGKEAPRGEEVPRRLRFRGARPAPGTLRRRPAPGHAQPTPPKDPTPPHPPGGT</sequence>
<dbReference type="Proteomes" id="UP000483802">
    <property type="component" value="Unassembled WGS sequence"/>
</dbReference>
<feature type="transmembrane region" description="Helical" evidence="8">
    <location>
        <begin position="12"/>
        <end position="33"/>
    </location>
</feature>
<organism evidence="10 11">
    <name type="scientific">Streptomyces typhae</name>
    <dbReference type="NCBI Taxonomy" id="2681492"/>
    <lineage>
        <taxon>Bacteria</taxon>
        <taxon>Bacillati</taxon>
        <taxon>Actinomycetota</taxon>
        <taxon>Actinomycetes</taxon>
        <taxon>Kitasatosporales</taxon>
        <taxon>Streptomycetaceae</taxon>
        <taxon>Streptomyces</taxon>
    </lineage>
</organism>
<keyword evidence="4 8" id="KW-0812">Transmembrane</keyword>
<dbReference type="PANTHER" id="PTHR30506:SF3">
    <property type="entry name" value="UPF0126 INNER MEMBRANE PROTEIN YADS-RELATED"/>
    <property type="match status" value="1"/>
</dbReference>
<gene>
    <name evidence="10" type="ORF">GPA10_23225</name>
</gene>
<feature type="transmembrane region" description="Helical" evidence="8">
    <location>
        <begin position="73"/>
        <end position="92"/>
    </location>
</feature>
<dbReference type="EMBL" id="WPNZ01000013">
    <property type="protein sequence ID" value="MVO87590.1"/>
    <property type="molecule type" value="Genomic_DNA"/>
</dbReference>
<evidence type="ECO:0000256" key="1">
    <source>
        <dbReference type="ARBA" id="ARBA00004651"/>
    </source>
</evidence>
<proteinExistence type="inferred from homology"/>
<evidence type="ECO:0000256" key="3">
    <source>
        <dbReference type="ARBA" id="ARBA00022475"/>
    </source>
</evidence>
<feature type="region of interest" description="Disordered" evidence="7">
    <location>
        <begin position="223"/>
        <end position="310"/>
    </location>
</feature>
<comment type="caution">
    <text evidence="10">The sequence shown here is derived from an EMBL/GenBank/DDBJ whole genome shotgun (WGS) entry which is preliminary data.</text>
</comment>
<dbReference type="AlphaFoldDB" id="A0A6L6X1S5"/>
<keyword evidence="5 8" id="KW-1133">Transmembrane helix</keyword>
<feature type="transmembrane region" description="Helical" evidence="8">
    <location>
        <begin position="40"/>
        <end position="61"/>
    </location>
</feature>
<feature type="domain" description="Glycine transporter" evidence="9">
    <location>
        <begin position="102"/>
        <end position="174"/>
    </location>
</feature>
<comment type="similarity">
    <text evidence="2">Belongs to the UPF0126 family.</text>
</comment>
<feature type="transmembrane region" description="Helical" evidence="8">
    <location>
        <begin position="123"/>
        <end position="143"/>
    </location>
</feature>
<feature type="domain" description="Glycine transporter" evidence="9">
    <location>
        <begin position="17"/>
        <end position="89"/>
    </location>
</feature>
<feature type="compositionally biased region" description="Basic and acidic residues" evidence="7">
    <location>
        <begin position="228"/>
        <end position="237"/>
    </location>
</feature>
<feature type="transmembrane region" description="Helical" evidence="8">
    <location>
        <begin position="99"/>
        <end position="117"/>
    </location>
</feature>
<evidence type="ECO:0000256" key="5">
    <source>
        <dbReference type="ARBA" id="ARBA00022989"/>
    </source>
</evidence>
<dbReference type="InterPro" id="IPR005115">
    <property type="entry name" value="Gly_transporter"/>
</dbReference>
<name>A0A6L6X1S5_9ACTN</name>
<protein>
    <submittedName>
        <fullName evidence="10">Trimeric intracellular cation channel family protein</fullName>
    </submittedName>
</protein>
<accession>A0A6L6X1S5</accession>
<feature type="compositionally biased region" description="Pro residues" evidence="7">
    <location>
        <begin position="295"/>
        <end position="310"/>
    </location>
</feature>
<evidence type="ECO:0000313" key="11">
    <source>
        <dbReference type="Proteomes" id="UP000483802"/>
    </source>
</evidence>
<evidence type="ECO:0000256" key="7">
    <source>
        <dbReference type="SAM" id="MobiDB-lite"/>
    </source>
</evidence>
<evidence type="ECO:0000256" key="2">
    <source>
        <dbReference type="ARBA" id="ARBA00008193"/>
    </source>
</evidence>
<feature type="transmembrane region" description="Helical" evidence="8">
    <location>
        <begin position="181"/>
        <end position="199"/>
    </location>
</feature>